<name>A0A1Y2AT15_9TREE</name>
<feature type="coiled-coil region" evidence="7">
    <location>
        <begin position="563"/>
        <end position="639"/>
    </location>
</feature>
<protein>
    <recommendedName>
        <fullName evidence="6">Autophagy-related protein 11</fullName>
    </recommendedName>
</protein>
<feature type="coiled-coil region" evidence="7">
    <location>
        <begin position="682"/>
        <end position="799"/>
    </location>
</feature>
<accession>A0A1Y2AT15</accession>
<keyword evidence="2 6" id="KW-0813">Transport</keyword>
<reference evidence="10 11" key="1">
    <citation type="submission" date="2016-07" db="EMBL/GenBank/DDBJ databases">
        <title>Pervasive Adenine N6-methylation of Active Genes in Fungi.</title>
        <authorList>
            <consortium name="DOE Joint Genome Institute"/>
            <person name="Mondo S.J."/>
            <person name="Dannebaum R.O."/>
            <person name="Kuo R.C."/>
            <person name="Labutti K."/>
            <person name="Haridas S."/>
            <person name="Kuo A."/>
            <person name="Salamov A."/>
            <person name="Ahrendt S.R."/>
            <person name="Lipzen A."/>
            <person name="Sullivan W."/>
            <person name="Andreopoulos W.B."/>
            <person name="Clum A."/>
            <person name="Lindquist E."/>
            <person name="Daum C."/>
            <person name="Ramamoorthy G.K."/>
            <person name="Gryganskyi A."/>
            <person name="Culley D."/>
            <person name="Magnuson J.K."/>
            <person name="James T.Y."/>
            <person name="O'Malley M.A."/>
            <person name="Stajich J.E."/>
            <person name="Spatafora J.W."/>
            <person name="Visel A."/>
            <person name="Grigoriev I.V."/>
        </authorList>
    </citation>
    <scope>NUCLEOTIDE SEQUENCE [LARGE SCALE GENOMIC DNA]</scope>
    <source>
        <strain evidence="10 11">68-887.2</strain>
    </source>
</reference>
<dbReference type="Pfam" id="PF04108">
    <property type="entry name" value="ATG17_like"/>
    <property type="match status" value="1"/>
</dbReference>
<evidence type="ECO:0000259" key="9">
    <source>
        <dbReference type="Pfam" id="PF10377"/>
    </source>
</evidence>
<dbReference type="GO" id="GO:1990316">
    <property type="term" value="C:Atg1/ULK1 kinase complex"/>
    <property type="evidence" value="ECO:0007669"/>
    <property type="project" value="TreeGrafter"/>
</dbReference>
<dbReference type="GO" id="GO:0061709">
    <property type="term" value="P:reticulophagy"/>
    <property type="evidence" value="ECO:0007669"/>
    <property type="project" value="TreeGrafter"/>
</dbReference>
<keyword evidence="6" id="KW-0926">Vacuole</keyword>
<dbReference type="GO" id="GO:0060090">
    <property type="term" value="F:molecular adaptor activity"/>
    <property type="evidence" value="ECO:0007669"/>
    <property type="project" value="TreeGrafter"/>
</dbReference>
<comment type="subunit">
    <text evidence="6">Homodimer.</text>
</comment>
<evidence type="ECO:0000256" key="3">
    <source>
        <dbReference type="ARBA" id="ARBA00022927"/>
    </source>
</evidence>
<dbReference type="AlphaFoldDB" id="A0A1Y2AT15"/>
<comment type="subcellular location">
    <subcellularLocation>
        <location evidence="6">Preautophagosomal structure membrane</location>
        <topology evidence="6">Peripheral membrane protein</topology>
    </subcellularLocation>
    <subcellularLocation>
        <location evidence="6">Vacuole membrane</location>
        <topology evidence="6">Peripheral membrane protein</topology>
    </subcellularLocation>
    <text evidence="6">During pexophagy, accumulates in the vacuolar membrane region, where the peroxisomes contact the vacuole.</text>
</comment>
<evidence type="ECO:0000313" key="10">
    <source>
        <dbReference type="EMBL" id="ORY25347.1"/>
    </source>
</evidence>
<feature type="domain" description="Autophagy protein ATG17-like" evidence="8">
    <location>
        <begin position="130"/>
        <end position="430"/>
    </location>
</feature>
<comment type="function">
    <text evidence="6">Involved in cytoplasm to vacuole transport (Cvt), pexophagy, mitophagy and nucleophagy. Recruits mitochondria for their selective degradation via autophagy (mitophagy) during starvation. Works as scaffold proteins that recruit ATG proteins to the pre-autophagosome (PAS), the site of vesicle/autophagosome formation. Required for the Cvt vesicles completion.</text>
</comment>
<dbReference type="InParanoid" id="A0A1Y2AT15"/>
<evidence type="ECO:0000313" key="11">
    <source>
        <dbReference type="Proteomes" id="UP000193986"/>
    </source>
</evidence>
<dbReference type="PANTHER" id="PTHR13222:SF1">
    <property type="entry name" value="RB1-INDUCIBLE COILED-COIL PROTEIN 1"/>
    <property type="match status" value="1"/>
</dbReference>
<dbReference type="GO" id="GO:0034727">
    <property type="term" value="P:piecemeal microautophagy of the nucleus"/>
    <property type="evidence" value="ECO:0007669"/>
    <property type="project" value="TreeGrafter"/>
</dbReference>
<dbReference type="GO" id="GO:0005774">
    <property type="term" value="C:vacuolar membrane"/>
    <property type="evidence" value="ECO:0007669"/>
    <property type="project" value="UniProtKB-SubCell"/>
</dbReference>
<evidence type="ECO:0000256" key="4">
    <source>
        <dbReference type="ARBA" id="ARBA00023006"/>
    </source>
</evidence>
<dbReference type="InterPro" id="IPR045326">
    <property type="entry name" value="ATG17-like_dom"/>
</dbReference>
<evidence type="ECO:0000256" key="7">
    <source>
        <dbReference type="SAM" id="Coils"/>
    </source>
</evidence>
<keyword evidence="4 6" id="KW-0072">Autophagy</keyword>
<keyword evidence="5 7" id="KW-0175">Coiled coil</keyword>
<comment type="caution">
    <text evidence="10">The sequence shown here is derived from an EMBL/GenBank/DDBJ whole genome shotgun (WGS) entry which is preliminary data.</text>
</comment>
<evidence type="ECO:0000256" key="6">
    <source>
        <dbReference type="RuleBase" id="RU367075"/>
    </source>
</evidence>
<dbReference type="GO" id="GO:0034517">
    <property type="term" value="P:ribophagy"/>
    <property type="evidence" value="ECO:0007669"/>
    <property type="project" value="TreeGrafter"/>
</dbReference>
<evidence type="ECO:0000256" key="1">
    <source>
        <dbReference type="ARBA" id="ARBA00009729"/>
    </source>
</evidence>
<dbReference type="InterPro" id="IPR019460">
    <property type="entry name" value="Atg11_C"/>
</dbReference>
<sequence>MDVYSASDGGVVQLDRGLSDWDSLEQLVTHIAEQFGVTIENVLLFLDDGRELRKEVLESLWERGGMGASQSQPPRQTLYLFNRETFWSEPEKWATELQEDVQFPPPLNMMALHDLQQAETPFAIVYDHLQHLRSLSQAQSRALQIAYANLFHHLSPIITEFQTFAGRAEKELEEQERLIKGARGDMAMLPKVVIHEAFMKKRERQESGSSIEVGQDKAADSKVKTLADYVHPRKMEQVRESCRATHEDLVNRYNDLAQQMDELAASSDAERAVSEEKAAEVAAEFQEGLQRIEAALDQIAILVNSNADGAAQDLMELDQAMRDDLSGLTHVKNEYTLEVHIHLRKVAHFQSRITQIVQPLTVLDTELRNKGAFPHLARLHRLPFAYAASVVEVVQRKEFADHLSKSATRLAEALGAFMSKERGRRRQLRADTLSQLPWGVPALDDSMAPNIEIAVVTGAESLVGMHLTREDLDAIARGIEELKMDAEIANATEADAENPVEYLEKAYASLISKMGDASKGLDQVLRDSTQPESGAEGTMHQADHEKAISGLHTEYQAHIRLLEERHESESAALQRRQGELQEQLVRVRNDLGEEIMARQARSAELMERSRERDEKAREYEDHIELNAALQAELAQEKDRATDLGVRLQEALLDVDGMKNAEQTHVVQMQGLQDERSRSLQALSTAQQHSAGLESQLAGLQAELAATTQQLQKARLERDTALRNQSAEAERAMRDRIAEADGDRAVLEHQNLTLTKQLEDLKVEMENKLSATRNTATRQADGLKAELSFTKAQLRDAQRREMTLADELAMLKDSSTAMSQDRSHQSDVARDAVDLARQYYETCQRVLSAINTSATISGTTSTQLARPKTPQSAAISVSSKDELRESVLVRSLAQAQAFDLVGFGEAVTRTIALVKKWNKASRQYRDAAKNKISFANFTKGDLALFLPTRNAAARSWAAFNSEFIHNLYL</sequence>
<keyword evidence="6" id="KW-0472">Membrane</keyword>
<keyword evidence="3 6" id="KW-0653">Protein transport</keyword>
<comment type="similarity">
    <text evidence="1 6">Belongs to the ATG11 family.</text>
</comment>
<proteinExistence type="inferred from homology"/>
<dbReference type="GO" id="GO:0019901">
    <property type="term" value="F:protein kinase binding"/>
    <property type="evidence" value="ECO:0007669"/>
    <property type="project" value="TreeGrafter"/>
</dbReference>
<evidence type="ECO:0000256" key="2">
    <source>
        <dbReference type="ARBA" id="ARBA00022448"/>
    </source>
</evidence>
<keyword evidence="11" id="KW-1185">Reference proteome</keyword>
<dbReference type="InterPro" id="IPR040040">
    <property type="entry name" value="ATG11"/>
</dbReference>
<dbReference type="STRING" id="71784.A0A1Y2AT15"/>
<organism evidence="10 11">
    <name type="scientific">Naematelia encephala</name>
    <dbReference type="NCBI Taxonomy" id="71784"/>
    <lineage>
        <taxon>Eukaryota</taxon>
        <taxon>Fungi</taxon>
        <taxon>Dikarya</taxon>
        <taxon>Basidiomycota</taxon>
        <taxon>Agaricomycotina</taxon>
        <taxon>Tremellomycetes</taxon>
        <taxon>Tremellales</taxon>
        <taxon>Naemateliaceae</taxon>
        <taxon>Naematelia</taxon>
    </lineage>
</organism>
<dbReference type="GO" id="GO:0000422">
    <property type="term" value="P:autophagy of mitochondrion"/>
    <property type="evidence" value="ECO:0007669"/>
    <property type="project" value="TreeGrafter"/>
</dbReference>
<dbReference type="Pfam" id="PF10377">
    <property type="entry name" value="ATG11"/>
    <property type="match status" value="1"/>
</dbReference>
<dbReference type="Proteomes" id="UP000193986">
    <property type="component" value="Unassembled WGS sequence"/>
</dbReference>
<dbReference type="GO" id="GO:1903599">
    <property type="term" value="P:positive regulation of autophagy of mitochondrion"/>
    <property type="evidence" value="ECO:0007669"/>
    <property type="project" value="UniProtKB-UniRule"/>
</dbReference>
<feature type="domain" description="Autophagy-related protein 11 C-terminal" evidence="9">
    <location>
        <begin position="912"/>
        <end position="964"/>
    </location>
</feature>
<gene>
    <name evidence="10" type="ORF">BCR39DRAFT_290304</name>
</gene>
<dbReference type="GO" id="GO:0034045">
    <property type="term" value="C:phagophore assembly site membrane"/>
    <property type="evidence" value="ECO:0007669"/>
    <property type="project" value="UniProtKB-SubCell"/>
</dbReference>
<dbReference type="EMBL" id="MCFC01000058">
    <property type="protein sequence ID" value="ORY25347.1"/>
    <property type="molecule type" value="Genomic_DNA"/>
</dbReference>
<evidence type="ECO:0000256" key="5">
    <source>
        <dbReference type="ARBA" id="ARBA00023054"/>
    </source>
</evidence>
<evidence type="ECO:0000259" key="8">
    <source>
        <dbReference type="Pfam" id="PF04108"/>
    </source>
</evidence>
<dbReference type="GO" id="GO:0015031">
    <property type="term" value="P:protein transport"/>
    <property type="evidence" value="ECO:0007669"/>
    <property type="project" value="UniProtKB-KW"/>
</dbReference>
<dbReference type="OrthoDB" id="447953at2759"/>
<dbReference type="PANTHER" id="PTHR13222">
    <property type="entry name" value="RB1-INDUCIBLE COILED-COIL"/>
    <property type="match status" value="1"/>
</dbReference>
<dbReference type="GO" id="GO:0000045">
    <property type="term" value="P:autophagosome assembly"/>
    <property type="evidence" value="ECO:0007669"/>
    <property type="project" value="UniProtKB-UniRule"/>
</dbReference>